<evidence type="ECO:0000313" key="6">
    <source>
        <dbReference type="EMBL" id="PVV05295.1"/>
    </source>
</evidence>
<sequence length="646" mass="69927">MSNSLNTFVHSEEIFSTHKKILNSDSSISWAVYGFDKGTNDLNVESTGVELDDLVDCFDSGKVQYAFVRIVHPVSNIKKFVFISWCGTGVPVFKKAFVASQTSDVQAILEGYHITIDARSEDDLSSEAILEKVVGSSGSLYTSKQSNPAPKPKPKPAVYLSNNNPSLPKQQAPSFGSASKPAPLPQKASNPLSSKPTGYAAKYKPSPPVSKLGGTKPLFVNSKPATSYYAAPKSPPAPTFKDAEPIKKSPPLPSHGTSALRAFTSSTTAFGSSVSKPPGSQPAFRNKMSSPPPKQASPPSSTNSSQLEASASLTQAEQIKNELAMLRNKKIVNSDLDAKDHEFKNSNFDAEQREQELRDLRESRSGSMSKTYSSFKSNTSSFSNQSKPLTKSLPMKSQNYSSSHIKNQATVLYSYKAEEDDQIDLEEGQIVTNVEKVNDGWWSGTTLDKSAIPPPPPPPPPPSQPQQSLYTPPPPPPPAPSQPQQPSHAPPPPPPPPAQPQPSYAPPPPPPPPPPSNRDAASDAFSQQPTSQTPSYNQYKSNGAPQSSSFEPPPPPLPSRSSDTQQDAQHFSNTVQQESNNADANEDEYTATAMYDYDALEEGELTFAEGELITNVQFPSDEWWQGFNKKGQFGLFPANYVELNSN</sequence>
<feature type="region of interest" description="Disordered" evidence="3">
    <location>
        <begin position="440"/>
        <end position="590"/>
    </location>
</feature>
<dbReference type="InterPro" id="IPR001452">
    <property type="entry name" value="SH3_domain"/>
</dbReference>
<dbReference type="GO" id="GO:0030864">
    <property type="term" value="C:cortical actin cytoskeleton"/>
    <property type="evidence" value="ECO:0007669"/>
    <property type="project" value="TreeGrafter"/>
</dbReference>
<dbReference type="Gene3D" id="2.30.30.40">
    <property type="entry name" value="SH3 Domains"/>
    <property type="match status" value="2"/>
</dbReference>
<dbReference type="GO" id="GO:0030833">
    <property type="term" value="P:regulation of actin filament polymerization"/>
    <property type="evidence" value="ECO:0007669"/>
    <property type="project" value="TreeGrafter"/>
</dbReference>
<feature type="compositionally biased region" description="Pro residues" evidence="3">
    <location>
        <begin position="471"/>
        <end position="516"/>
    </location>
</feature>
<accession>A0A2T9ZL34</accession>
<dbReference type="SUPFAM" id="SSF50044">
    <property type="entry name" value="SH3-domain"/>
    <property type="match status" value="2"/>
</dbReference>
<dbReference type="SMART" id="SM00102">
    <property type="entry name" value="ADF"/>
    <property type="match status" value="1"/>
</dbReference>
<dbReference type="PANTHER" id="PTHR10829:SF25">
    <property type="entry name" value="DREBRIN-LIKE PROTEIN"/>
    <property type="match status" value="1"/>
</dbReference>
<evidence type="ECO:0000313" key="7">
    <source>
        <dbReference type="Proteomes" id="UP000245609"/>
    </source>
</evidence>
<feature type="compositionally biased region" description="Low complexity" evidence="3">
    <location>
        <begin position="369"/>
        <end position="386"/>
    </location>
</feature>
<dbReference type="SUPFAM" id="SSF55753">
    <property type="entry name" value="Actin depolymerizing proteins"/>
    <property type="match status" value="1"/>
</dbReference>
<dbReference type="InterPro" id="IPR029006">
    <property type="entry name" value="ADF-H/Gelsolin-like_dom_sf"/>
</dbReference>
<dbReference type="Pfam" id="PF14604">
    <property type="entry name" value="SH3_9"/>
    <property type="match status" value="1"/>
</dbReference>
<evidence type="ECO:0008006" key="8">
    <source>
        <dbReference type="Google" id="ProtNLM"/>
    </source>
</evidence>
<dbReference type="PROSITE" id="PS50002">
    <property type="entry name" value="SH3"/>
    <property type="match status" value="1"/>
</dbReference>
<dbReference type="Gene3D" id="3.40.20.10">
    <property type="entry name" value="Severin"/>
    <property type="match status" value="1"/>
</dbReference>
<dbReference type="Proteomes" id="UP000245609">
    <property type="component" value="Unassembled WGS sequence"/>
</dbReference>
<feature type="domain" description="ADF-H" evidence="5">
    <location>
        <begin position="6"/>
        <end position="134"/>
    </location>
</feature>
<evidence type="ECO:0000256" key="1">
    <source>
        <dbReference type="ARBA" id="ARBA00022443"/>
    </source>
</evidence>
<dbReference type="PRINTS" id="PR00452">
    <property type="entry name" value="SH3DOMAIN"/>
</dbReference>
<evidence type="ECO:0000256" key="2">
    <source>
        <dbReference type="PROSITE-ProRule" id="PRU00192"/>
    </source>
</evidence>
<dbReference type="PRINTS" id="PR00499">
    <property type="entry name" value="P67PHOX"/>
</dbReference>
<proteinExistence type="predicted"/>
<dbReference type="Pfam" id="PF00241">
    <property type="entry name" value="Cofilin_ADF"/>
    <property type="match status" value="1"/>
</dbReference>
<feature type="domain" description="SH3" evidence="4">
    <location>
        <begin position="586"/>
        <end position="646"/>
    </location>
</feature>
<comment type="caution">
    <text evidence="6">The sequence shown here is derived from an EMBL/GenBank/DDBJ whole genome shotgun (WGS) entry which is preliminary data.</text>
</comment>
<feature type="compositionally biased region" description="Pro residues" evidence="3">
    <location>
        <begin position="452"/>
        <end position="464"/>
    </location>
</feature>
<protein>
    <recommendedName>
        <fullName evidence="8">ADF-H domain-containing protein</fullName>
    </recommendedName>
</protein>
<dbReference type="InterPro" id="IPR036028">
    <property type="entry name" value="SH3-like_dom_sf"/>
</dbReference>
<dbReference type="PROSITE" id="PS51263">
    <property type="entry name" value="ADF_H"/>
    <property type="match status" value="1"/>
</dbReference>
<feature type="compositionally biased region" description="Polar residues" evidence="3">
    <location>
        <begin position="563"/>
        <end position="583"/>
    </location>
</feature>
<dbReference type="Pfam" id="PF00018">
    <property type="entry name" value="SH3_1"/>
    <property type="match status" value="1"/>
</dbReference>
<dbReference type="PANTHER" id="PTHR10829">
    <property type="entry name" value="CORTACTIN AND DREBRIN"/>
    <property type="match status" value="1"/>
</dbReference>
<dbReference type="GO" id="GO:0005884">
    <property type="term" value="C:actin filament"/>
    <property type="evidence" value="ECO:0007669"/>
    <property type="project" value="TreeGrafter"/>
</dbReference>
<evidence type="ECO:0000259" key="5">
    <source>
        <dbReference type="PROSITE" id="PS51263"/>
    </source>
</evidence>
<dbReference type="STRING" id="133381.A0A2T9ZL34"/>
<feature type="compositionally biased region" description="Polar residues" evidence="3">
    <location>
        <begin position="524"/>
        <end position="544"/>
    </location>
</feature>
<keyword evidence="7" id="KW-1185">Reference proteome</keyword>
<gene>
    <name evidence="6" type="ORF">BB560_000198</name>
</gene>
<dbReference type="CDD" id="cd11819">
    <property type="entry name" value="SH3_Cortactin_like"/>
    <property type="match status" value="1"/>
</dbReference>
<dbReference type="SMART" id="SM00326">
    <property type="entry name" value="SH3"/>
    <property type="match status" value="2"/>
</dbReference>
<dbReference type="GO" id="GO:0030427">
    <property type="term" value="C:site of polarized growth"/>
    <property type="evidence" value="ECO:0007669"/>
    <property type="project" value="TreeGrafter"/>
</dbReference>
<feature type="compositionally biased region" description="Polar residues" evidence="3">
    <location>
        <begin position="187"/>
        <end position="196"/>
    </location>
</feature>
<dbReference type="AlphaFoldDB" id="A0A2T9ZL34"/>
<dbReference type="GO" id="GO:0051015">
    <property type="term" value="F:actin filament binding"/>
    <property type="evidence" value="ECO:0007669"/>
    <property type="project" value="TreeGrafter"/>
</dbReference>
<reference evidence="6 7" key="1">
    <citation type="journal article" date="2018" name="MBio">
        <title>Comparative Genomics Reveals the Core Gene Toolbox for the Fungus-Insect Symbiosis.</title>
        <authorList>
            <person name="Wang Y."/>
            <person name="Stata M."/>
            <person name="Wang W."/>
            <person name="Stajich J.E."/>
            <person name="White M.M."/>
            <person name="Moncalvo J.M."/>
        </authorList>
    </citation>
    <scope>NUCLEOTIDE SEQUENCE [LARGE SCALE GENOMIC DNA]</scope>
    <source>
        <strain evidence="6 7">SC-DP-2</strain>
    </source>
</reference>
<dbReference type="EMBL" id="MBFS01000018">
    <property type="protein sequence ID" value="PVV05295.1"/>
    <property type="molecule type" value="Genomic_DNA"/>
</dbReference>
<dbReference type="InterPro" id="IPR002108">
    <property type="entry name" value="ADF-H"/>
</dbReference>
<feature type="compositionally biased region" description="Basic and acidic residues" evidence="3">
    <location>
        <begin position="336"/>
        <end position="364"/>
    </location>
</feature>
<feature type="region of interest" description="Disordered" evidence="3">
    <location>
        <begin position="139"/>
        <end position="315"/>
    </location>
</feature>
<evidence type="ECO:0000259" key="4">
    <source>
        <dbReference type="PROSITE" id="PS50002"/>
    </source>
</evidence>
<name>A0A2T9ZL34_9FUNG</name>
<feature type="region of interest" description="Disordered" evidence="3">
    <location>
        <begin position="334"/>
        <end position="402"/>
    </location>
</feature>
<feature type="compositionally biased region" description="Low complexity" evidence="3">
    <location>
        <begin position="262"/>
        <end position="275"/>
    </location>
</feature>
<feature type="compositionally biased region" description="Polar residues" evidence="3">
    <location>
        <begin position="302"/>
        <end position="315"/>
    </location>
</feature>
<feature type="compositionally biased region" description="Polar residues" evidence="3">
    <location>
        <begin position="160"/>
        <end position="177"/>
    </location>
</feature>
<keyword evidence="1 2" id="KW-0728">SH3 domain</keyword>
<organism evidence="6 7">
    <name type="scientific">Smittium megazygosporum</name>
    <dbReference type="NCBI Taxonomy" id="133381"/>
    <lineage>
        <taxon>Eukaryota</taxon>
        <taxon>Fungi</taxon>
        <taxon>Fungi incertae sedis</taxon>
        <taxon>Zoopagomycota</taxon>
        <taxon>Kickxellomycotina</taxon>
        <taxon>Harpellomycetes</taxon>
        <taxon>Harpellales</taxon>
        <taxon>Legeriomycetaceae</taxon>
        <taxon>Smittium</taxon>
    </lineage>
</organism>
<evidence type="ECO:0000256" key="3">
    <source>
        <dbReference type="SAM" id="MobiDB-lite"/>
    </source>
</evidence>
<dbReference type="OrthoDB" id="5971719at2759"/>